<feature type="binding site" evidence="6">
    <location>
        <position position="131"/>
    </location>
    <ligand>
        <name>Fe cation</name>
        <dbReference type="ChEBI" id="CHEBI:24875"/>
    </ligand>
</feature>
<keyword evidence="3 6" id="KW-0378">Hydrolase</keyword>
<dbReference type="HAMAP" id="MF_00163">
    <property type="entry name" value="Pep_deformylase"/>
    <property type="match status" value="1"/>
</dbReference>
<dbReference type="SUPFAM" id="SSF56420">
    <property type="entry name" value="Peptide deformylase"/>
    <property type="match status" value="1"/>
</dbReference>
<dbReference type="EC" id="3.5.1.88" evidence="6"/>
<dbReference type="OrthoDB" id="9804313at2"/>
<evidence type="ECO:0000256" key="5">
    <source>
        <dbReference type="ARBA" id="ARBA00023004"/>
    </source>
</evidence>
<dbReference type="Pfam" id="PF01327">
    <property type="entry name" value="Pep_deformylase"/>
    <property type="match status" value="1"/>
</dbReference>
<sequence>MTHASPPTTYSPARIRETVQELLAAEGLPPIVQAGHPVLRQHAAPFEGQLEPDELTQLIVLMRKVMHAAPGVGLAAPQLGVPLQLAVLEDQFEIDEATAAARGRAPLEFFAMLNPSYSRLGNGTAAFFEGCLSLSGLQAVVERPESVRLEYETPDGGHVTKDFSGWQARIVQHETDHLHGRLYIDRAELRSLSTNSEYAARWAEPGIGSASRELGFPAGAQAGREAEADQAEAV</sequence>
<comment type="caution">
    <text evidence="8">The sequence shown here is derived from an EMBL/GenBank/DDBJ whole genome shotgun (WGS) entry which is preliminary data.</text>
</comment>
<dbReference type="GO" id="GO:0042586">
    <property type="term" value="F:peptide deformylase activity"/>
    <property type="evidence" value="ECO:0007669"/>
    <property type="project" value="UniProtKB-UniRule"/>
</dbReference>
<name>A0A328HGI8_ARTGO</name>
<dbReference type="GO" id="GO:0006412">
    <property type="term" value="P:translation"/>
    <property type="evidence" value="ECO:0007669"/>
    <property type="project" value="UniProtKB-UniRule"/>
</dbReference>
<dbReference type="PANTHER" id="PTHR10458">
    <property type="entry name" value="PEPTIDE DEFORMYLASE"/>
    <property type="match status" value="1"/>
</dbReference>
<dbReference type="NCBIfam" id="NF001159">
    <property type="entry name" value="PRK00150.1-3"/>
    <property type="match status" value="1"/>
</dbReference>
<protein>
    <recommendedName>
        <fullName evidence="6">Peptide deformylase</fullName>
        <shortName evidence="6">PDF</shortName>
        <ecNumber evidence="6">3.5.1.88</ecNumber>
    </recommendedName>
    <alternativeName>
        <fullName evidence="6">Polypeptide deformylase</fullName>
    </alternativeName>
</protein>
<feature type="region of interest" description="Disordered" evidence="7">
    <location>
        <begin position="213"/>
        <end position="234"/>
    </location>
</feature>
<keyword evidence="5 6" id="KW-0408">Iron</keyword>
<evidence type="ECO:0000313" key="9">
    <source>
        <dbReference type="Proteomes" id="UP000249166"/>
    </source>
</evidence>
<evidence type="ECO:0000256" key="3">
    <source>
        <dbReference type="ARBA" id="ARBA00022801"/>
    </source>
</evidence>
<feature type="binding site" evidence="6">
    <location>
        <position position="177"/>
    </location>
    <ligand>
        <name>Fe cation</name>
        <dbReference type="ChEBI" id="CHEBI:24875"/>
    </ligand>
</feature>
<dbReference type="PRINTS" id="PR01576">
    <property type="entry name" value="PDEFORMYLASE"/>
</dbReference>
<dbReference type="AlphaFoldDB" id="A0A328HGI8"/>
<dbReference type="PANTHER" id="PTHR10458:SF2">
    <property type="entry name" value="PEPTIDE DEFORMYLASE, MITOCHONDRIAL"/>
    <property type="match status" value="1"/>
</dbReference>
<keyword evidence="2 6" id="KW-0479">Metal-binding</keyword>
<dbReference type="CDD" id="cd00487">
    <property type="entry name" value="Pep_deformylase"/>
    <property type="match status" value="1"/>
</dbReference>
<evidence type="ECO:0000256" key="1">
    <source>
        <dbReference type="ARBA" id="ARBA00010759"/>
    </source>
</evidence>
<evidence type="ECO:0000256" key="2">
    <source>
        <dbReference type="ARBA" id="ARBA00022723"/>
    </source>
</evidence>
<dbReference type="EMBL" id="QLNP01000095">
    <property type="protein sequence ID" value="RAM36390.1"/>
    <property type="molecule type" value="Genomic_DNA"/>
</dbReference>
<reference evidence="8 9" key="1">
    <citation type="submission" date="2018-04" db="EMBL/GenBank/DDBJ databases">
        <title>Bacteria isolated from cave deposits of Manipur.</title>
        <authorList>
            <person name="Sahoo D."/>
            <person name="Sarangthem I."/>
            <person name="Nandeibam J."/>
        </authorList>
    </citation>
    <scope>NUCLEOTIDE SEQUENCE [LARGE SCALE GENOMIC DNA]</scope>
    <source>
        <strain evidence="9">mrc11</strain>
    </source>
</reference>
<dbReference type="RefSeq" id="WP_111904827.1">
    <property type="nucleotide sequence ID" value="NZ_QLNP01000095.1"/>
</dbReference>
<evidence type="ECO:0000256" key="4">
    <source>
        <dbReference type="ARBA" id="ARBA00022917"/>
    </source>
</evidence>
<dbReference type="Gene3D" id="3.90.45.10">
    <property type="entry name" value="Peptide deformylase"/>
    <property type="match status" value="1"/>
</dbReference>
<dbReference type="FunFam" id="3.90.45.10:FF:000003">
    <property type="entry name" value="Peptide deformylase"/>
    <property type="match status" value="1"/>
</dbReference>
<comment type="cofactor">
    <cofactor evidence="6">
        <name>Fe(2+)</name>
        <dbReference type="ChEBI" id="CHEBI:29033"/>
    </cofactor>
    <text evidence="6">Binds 1 Fe(2+) ion.</text>
</comment>
<keyword evidence="4 6" id="KW-0648">Protein biosynthesis</keyword>
<evidence type="ECO:0000256" key="7">
    <source>
        <dbReference type="SAM" id="MobiDB-lite"/>
    </source>
</evidence>
<feature type="active site" evidence="6">
    <location>
        <position position="174"/>
    </location>
</feature>
<proteinExistence type="inferred from homology"/>
<feature type="binding site" evidence="6">
    <location>
        <position position="173"/>
    </location>
    <ligand>
        <name>Fe cation</name>
        <dbReference type="ChEBI" id="CHEBI:24875"/>
    </ligand>
</feature>
<comment type="similarity">
    <text evidence="1 6">Belongs to the polypeptide deformylase family.</text>
</comment>
<organism evidence="8 9">
    <name type="scientific">Arthrobacter globiformis</name>
    <dbReference type="NCBI Taxonomy" id="1665"/>
    <lineage>
        <taxon>Bacteria</taxon>
        <taxon>Bacillati</taxon>
        <taxon>Actinomycetota</taxon>
        <taxon>Actinomycetes</taxon>
        <taxon>Micrococcales</taxon>
        <taxon>Micrococcaceae</taxon>
        <taxon>Arthrobacter</taxon>
    </lineage>
</organism>
<dbReference type="InterPro" id="IPR023635">
    <property type="entry name" value="Peptide_deformylase"/>
</dbReference>
<evidence type="ECO:0000313" key="8">
    <source>
        <dbReference type="EMBL" id="RAM36390.1"/>
    </source>
</evidence>
<accession>A0A328HGI8</accession>
<comment type="function">
    <text evidence="6">Removes the formyl group from the N-terminal Met of newly synthesized proteins. Requires at least a dipeptide for an efficient rate of reaction. N-terminal L-methionine is a prerequisite for activity but the enzyme has broad specificity at other positions.</text>
</comment>
<dbReference type="Proteomes" id="UP000249166">
    <property type="component" value="Unassembled WGS sequence"/>
</dbReference>
<dbReference type="GO" id="GO:0046872">
    <property type="term" value="F:metal ion binding"/>
    <property type="evidence" value="ECO:0007669"/>
    <property type="project" value="UniProtKB-KW"/>
</dbReference>
<evidence type="ECO:0000256" key="6">
    <source>
        <dbReference type="HAMAP-Rule" id="MF_00163"/>
    </source>
</evidence>
<dbReference type="InterPro" id="IPR036821">
    <property type="entry name" value="Peptide_deformylase_sf"/>
</dbReference>
<gene>
    <name evidence="6" type="primary">def</name>
    <name evidence="8" type="ORF">DBZ45_15840</name>
</gene>
<comment type="catalytic activity">
    <reaction evidence="6">
        <text>N-terminal N-formyl-L-methionyl-[peptide] + H2O = N-terminal L-methionyl-[peptide] + formate</text>
        <dbReference type="Rhea" id="RHEA:24420"/>
        <dbReference type="Rhea" id="RHEA-COMP:10639"/>
        <dbReference type="Rhea" id="RHEA-COMP:10640"/>
        <dbReference type="ChEBI" id="CHEBI:15377"/>
        <dbReference type="ChEBI" id="CHEBI:15740"/>
        <dbReference type="ChEBI" id="CHEBI:49298"/>
        <dbReference type="ChEBI" id="CHEBI:64731"/>
        <dbReference type="EC" id="3.5.1.88"/>
    </reaction>
</comment>